<feature type="compositionally biased region" description="Basic and acidic residues" evidence="1">
    <location>
        <begin position="438"/>
        <end position="461"/>
    </location>
</feature>
<dbReference type="EMBL" id="JAGDFL010000030">
    <property type="protein sequence ID" value="KAG7400445.1"/>
    <property type="molecule type" value="Genomic_DNA"/>
</dbReference>
<feature type="compositionally biased region" description="Basic and acidic residues" evidence="1">
    <location>
        <begin position="28"/>
        <end position="44"/>
    </location>
</feature>
<evidence type="ECO:0000256" key="1">
    <source>
        <dbReference type="SAM" id="MobiDB-lite"/>
    </source>
</evidence>
<keyword evidence="3" id="KW-1185">Reference proteome</keyword>
<protein>
    <submittedName>
        <fullName evidence="2">Uncharacterized protein</fullName>
    </submittedName>
</protein>
<gene>
    <name evidence="2" type="ORF">PHYBOEH_005820</name>
</gene>
<accession>A0A8T1X3C0</accession>
<feature type="compositionally biased region" description="Polar residues" evidence="1">
    <location>
        <begin position="403"/>
        <end position="420"/>
    </location>
</feature>
<feature type="compositionally biased region" description="Low complexity" evidence="1">
    <location>
        <begin position="421"/>
        <end position="435"/>
    </location>
</feature>
<evidence type="ECO:0000313" key="2">
    <source>
        <dbReference type="EMBL" id="KAG7400445.1"/>
    </source>
</evidence>
<organism evidence="2 3">
    <name type="scientific">Phytophthora boehmeriae</name>
    <dbReference type="NCBI Taxonomy" id="109152"/>
    <lineage>
        <taxon>Eukaryota</taxon>
        <taxon>Sar</taxon>
        <taxon>Stramenopiles</taxon>
        <taxon>Oomycota</taxon>
        <taxon>Peronosporomycetes</taxon>
        <taxon>Peronosporales</taxon>
        <taxon>Peronosporaceae</taxon>
        <taxon>Phytophthora</taxon>
    </lineage>
</organism>
<dbReference type="OrthoDB" id="10248735at2759"/>
<dbReference type="PANTHER" id="PTHR38130:SF1">
    <property type="entry name" value="EF-HAND DOMAIN-CONTAINING PROTEIN"/>
    <property type="match status" value="1"/>
</dbReference>
<feature type="region of interest" description="Disordered" evidence="1">
    <location>
        <begin position="1"/>
        <end position="51"/>
    </location>
</feature>
<name>A0A8T1X3C0_9STRA</name>
<evidence type="ECO:0000313" key="3">
    <source>
        <dbReference type="Proteomes" id="UP000693981"/>
    </source>
</evidence>
<dbReference type="PANTHER" id="PTHR38130">
    <property type="entry name" value="EF-HAND DOMAIN-CONTAINING PROTEIN"/>
    <property type="match status" value="1"/>
</dbReference>
<dbReference type="Proteomes" id="UP000693981">
    <property type="component" value="Unassembled WGS sequence"/>
</dbReference>
<dbReference type="AlphaFoldDB" id="A0A8T1X3C0"/>
<feature type="region of interest" description="Disordered" evidence="1">
    <location>
        <begin position="364"/>
        <end position="461"/>
    </location>
</feature>
<comment type="caution">
    <text evidence="2">The sequence shown here is derived from an EMBL/GenBank/DDBJ whole genome shotgun (WGS) entry which is preliminary data.</text>
</comment>
<sequence length="461" mass="50572">MTLEALPPTTARGLDPQQQQQQLQQFLDRGREPPRKRNPQRETNDVSDIAGTRPLLKNHVFVNKQHFYDARDIKGSTSMELHPKNWRVGSDDRFKQLPIEGTTSHPAGFRTERVVNPLDPSYKLPSFTQASPVEPKFLRDSYNVSDIEGTSMKTREIKHPRDALKLNDIAGAQAGWVPQHKRGLREHPPRDILNVKDITNGDFRSSRITDVLNPTYTFHGAIIGDDPLSRPLPQHPKRDKPYFALRTDDIEGASCSSTATAVVAGIVMAQRRNFRETNVTADITGAKADTLQHSIRSTRRVDPNAPLYSALDGSRVDSSAISVGKSIVFADFVREQELLEAAHRRGGGEGKPYVVCGVGNVGLLGSGNRDREKKPPGGKQTTGNETTSPPSTTPVPVAKQKTDLTPASTSGKSGSRRFNPSNCSKPGSASGSSSGRVNESRAERQQAAARQEDIQLVRELS</sequence>
<feature type="compositionally biased region" description="Low complexity" evidence="1">
    <location>
        <begin position="386"/>
        <end position="397"/>
    </location>
</feature>
<proteinExistence type="predicted"/>
<reference evidence="2" key="1">
    <citation type="submission" date="2021-02" db="EMBL/GenBank/DDBJ databases">
        <authorList>
            <person name="Palmer J.M."/>
        </authorList>
    </citation>
    <scope>NUCLEOTIDE SEQUENCE</scope>
    <source>
        <strain evidence="2">SCRP23</strain>
    </source>
</reference>